<dbReference type="Gene3D" id="1.10.287.950">
    <property type="entry name" value="Methyl-accepting chemotaxis protein"/>
    <property type="match status" value="1"/>
</dbReference>
<dbReference type="GO" id="GO:0007165">
    <property type="term" value="P:signal transduction"/>
    <property type="evidence" value="ECO:0007669"/>
    <property type="project" value="UniProtKB-KW"/>
</dbReference>
<evidence type="ECO:0000259" key="12">
    <source>
        <dbReference type="PROSITE" id="PS50111"/>
    </source>
</evidence>
<evidence type="ECO:0000256" key="11">
    <source>
        <dbReference type="SAM" id="Phobius"/>
    </source>
</evidence>
<comment type="similarity">
    <text evidence="9">Belongs to the methyl-accepting chemotaxis (MCP) protein family.</text>
</comment>
<dbReference type="CDD" id="cd06225">
    <property type="entry name" value="HAMP"/>
    <property type="match status" value="1"/>
</dbReference>
<dbReference type="InterPro" id="IPR004089">
    <property type="entry name" value="MCPsignal_dom"/>
</dbReference>
<keyword evidence="5 11" id="KW-0812">Transmembrane</keyword>
<dbReference type="SMART" id="SM00304">
    <property type="entry name" value="HAMP"/>
    <property type="match status" value="1"/>
</dbReference>
<dbReference type="SUPFAM" id="SSF58104">
    <property type="entry name" value="Methyl-accepting chemotaxis protein (MCP) signaling domain"/>
    <property type="match status" value="1"/>
</dbReference>
<evidence type="ECO:0000256" key="1">
    <source>
        <dbReference type="ARBA" id="ARBA00004651"/>
    </source>
</evidence>
<evidence type="ECO:0000259" key="13">
    <source>
        <dbReference type="PROSITE" id="PS50885"/>
    </source>
</evidence>
<keyword evidence="4" id="KW-0145">Chemotaxis</keyword>
<dbReference type="Pfam" id="PF00672">
    <property type="entry name" value="HAMP"/>
    <property type="match status" value="1"/>
</dbReference>
<organism evidence="14 15">
    <name type="scientific">Pseudomonas turukhanskensis</name>
    <dbReference type="NCBI Taxonomy" id="1806536"/>
    <lineage>
        <taxon>Bacteria</taxon>
        <taxon>Pseudomonadati</taxon>
        <taxon>Pseudomonadota</taxon>
        <taxon>Gammaproteobacteria</taxon>
        <taxon>Pseudomonadales</taxon>
        <taxon>Pseudomonadaceae</taxon>
        <taxon>Pseudomonas</taxon>
    </lineage>
</organism>
<dbReference type="GO" id="GO:0004888">
    <property type="term" value="F:transmembrane signaling receptor activity"/>
    <property type="evidence" value="ECO:0007669"/>
    <property type="project" value="InterPro"/>
</dbReference>
<accession>A0A9W6K511</accession>
<dbReference type="PROSITE" id="PS50111">
    <property type="entry name" value="CHEMOTAXIS_TRANSDUC_2"/>
    <property type="match status" value="1"/>
</dbReference>
<dbReference type="EMBL" id="BSFN01000004">
    <property type="protein sequence ID" value="GLK88987.1"/>
    <property type="molecule type" value="Genomic_DNA"/>
</dbReference>
<evidence type="ECO:0000256" key="3">
    <source>
        <dbReference type="ARBA" id="ARBA00022481"/>
    </source>
</evidence>
<comment type="caution">
    <text evidence="14">The sequence shown here is derived from an EMBL/GenBank/DDBJ whole genome shotgun (WGS) entry which is preliminary data.</text>
</comment>
<dbReference type="PANTHER" id="PTHR32089:SF120">
    <property type="entry name" value="METHYL-ACCEPTING CHEMOTAXIS PROTEIN TLPQ"/>
    <property type="match status" value="1"/>
</dbReference>
<dbReference type="Pfam" id="PF00015">
    <property type="entry name" value="MCPsignal"/>
    <property type="match status" value="1"/>
</dbReference>
<dbReference type="Proteomes" id="UP001143328">
    <property type="component" value="Unassembled WGS sequence"/>
</dbReference>
<dbReference type="CDD" id="cd11386">
    <property type="entry name" value="MCP_signal"/>
    <property type="match status" value="1"/>
</dbReference>
<dbReference type="GO" id="GO:0006935">
    <property type="term" value="P:chemotaxis"/>
    <property type="evidence" value="ECO:0007669"/>
    <property type="project" value="UniProtKB-KW"/>
</dbReference>
<reference evidence="14" key="1">
    <citation type="journal article" date="2014" name="Int. J. Syst. Evol. Microbiol.">
        <title>Complete genome sequence of Corynebacterium casei LMG S-19264T (=DSM 44701T), isolated from a smear-ripened cheese.</title>
        <authorList>
            <consortium name="US DOE Joint Genome Institute (JGI-PGF)"/>
            <person name="Walter F."/>
            <person name="Albersmeier A."/>
            <person name="Kalinowski J."/>
            <person name="Ruckert C."/>
        </authorList>
    </citation>
    <scope>NUCLEOTIDE SEQUENCE</scope>
    <source>
        <strain evidence="14">VKM B-2935</strain>
    </source>
</reference>
<keyword evidence="8 10" id="KW-0807">Transducer</keyword>
<dbReference type="PANTHER" id="PTHR32089">
    <property type="entry name" value="METHYL-ACCEPTING CHEMOTAXIS PROTEIN MCPB"/>
    <property type="match status" value="1"/>
</dbReference>
<evidence type="ECO:0000256" key="8">
    <source>
        <dbReference type="ARBA" id="ARBA00023224"/>
    </source>
</evidence>
<dbReference type="InterPro" id="IPR004090">
    <property type="entry name" value="Chemotax_Me-accpt_rcpt"/>
</dbReference>
<feature type="domain" description="Methyl-accepting transducer" evidence="12">
    <location>
        <begin position="270"/>
        <end position="506"/>
    </location>
</feature>
<feature type="transmembrane region" description="Helical" evidence="11">
    <location>
        <begin position="190"/>
        <end position="211"/>
    </location>
</feature>
<keyword evidence="7 11" id="KW-0472">Membrane</keyword>
<dbReference type="InterPro" id="IPR003660">
    <property type="entry name" value="HAMP_dom"/>
</dbReference>
<evidence type="ECO:0000256" key="5">
    <source>
        <dbReference type="ARBA" id="ARBA00022692"/>
    </source>
</evidence>
<gene>
    <name evidence="14" type="ORF">GCM10017655_20490</name>
</gene>
<evidence type="ECO:0000256" key="7">
    <source>
        <dbReference type="ARBA" id="ARBA00023136"/>
    </source>
</evidence>
<dbReference type="InterPro" id="IPR024478">
    <property type="entry name" value="HlyB_4HB_MCP"/>
</dbReference>
<keyword evidence="6 11" id="KW-1133">Transmembrane helix</keyword>
<dbReference type="AlphaFoldDB" id="A0A9W6K511"/>
<dbReference type="SMART" id="SM00283">
    <property type="entry name" value="MA"/>
    <property type="match status" value="1"/>
</dbReference>
<evidence type="ECO:0000313" key="15">
    <source>
        <dbReference type="Proteomes" id="UP001143328"/>
    </source>
</evidence>
<name>A0A9W6K511_9PSED</name>
<keyword evidence="15" id="KW-1185">Reference proteome</keyword>
<feature type="domain" description="HAMP" evidence="13">
    <location>
        <begin position="213"/>
        <end position="265"/>
    </location>
</feature>
<protein>
    <submittedName>
        <fullName evidence="14">Methyl-accepting chemotaxis protein</fullName>
    </submittedName>
</protein>
<sequence length="542" mass="57425">MIIRKLNLAQRSTLCFGLFCVVIASLGLAALRQASTLHTVGTYFQQQIVPAAKALGELDANLSKISAANSILRNAMESEATRTEASADIVRWRAKINDNLSTLASLPLGIEEQQALANLRSTVGQFDQAQDQYLALVARDDAPAAAQFSATALHDTGAALQKQITAFVNTTDARAQLYSSNARSAYDDTFTWVIGSNVFGVLVCVAVAWVYTRSLLLPVRQAVRIAERIAANDLSEAIVVDGQDEMARLLKALAAMQNNLCDALGKISDSSTQLAATSEQMHLITEESSKGMEAQANEVELAATAVTQMSAAIEEVARNAAGALDVAALTSEAADHGCERVDETLAAIAQMVNQVQDSATSVEELATVAIDVNKVVAAIRAVAEQTNLLALNAAIEAARAGESGRGFAVVADEVRALARRTQDATVHIEEMMASIQGRSGAALQAMAQTSEQAQRTQVLSQAAGQALVQINTAIVQINERSLQIATAAEQQAQVAHEVDRGLTSIRDLAVHSTVGAQQTTIASGELSYLAGDLSHLVKRFKF</sequence>
<dbReference type="Pfam" id="PF12729">
    <property type="entry name" value="4HB_MCP_1"/>
    <property type="match status" value="1"/>
</dbReference>
<dbReference type="PROSITE" id="PS50885">
    <property type="entry name" value="HAMP"/>
    <property type="match status" value="1"/>
</dbReference>
<keyword evidence="2" id="KW-1003">Cell membrane</keyword>
<evidence type="ECO:0000256" key="2">
    <source>
        <dbReference type="ARBA" id="ARBA00022475"/>
    </source>
</evidence>
<evidence type="ECO:0000256" key="9">
    <source>
        <dbReference type="ARBA" id="ARBA00029447"/>
    </source>
</evidence>
<evidence type="ECO:0000313" key="14">
    <source>
        <dbReference type="EMBL" id="GLK88987.1"/>
    </source>
</evidence>
<keyword evidence="3" id="KW-0488">Methylation</keyword>
<evidence type="ECO:0000256" key="10">
    <source>
        <dbReference type="PROSITE-ProRule" id="PRU00284"/>
    </source>
</evidence>
<proteinExistence type="inferred from homology"/>
<dbReference type="PRINTS" id="PR00260">
    <property type="entry name" value="CHEMTRNSDUCR"/>
</dbReference>
<dbReference type="FunFam" id="1.10.287.950:FF:000001">
    <property type="entry name" value="Methyl-accepting chemotaxis sensory transducer"/>
    <property type="match status" value="1"/>
</dbReference>
<dbReference type="GO" id="GO:0005886">
    <property type="term" value="C:plasma membrane"/>
    <property type="evidence" value="ECO:0007669"/>
    <property type="project" value="UniProtKB-SubCell"/>
</dbReference>
<comment type="subcellular location">
    <subcellularLocation>
        <location evidence="1">Cell membrane</location>
        <topology evidence="1">Multi-pass membrane protein</topology>
    </subcellularLocation>
</comment>
<reference evidence="14" key="2">
    <citation type="submission" date="2023-01" db="EMBL/GenBank/DDBJ databases">
        <authorList>
            <person name="Sun Q."/>
            <person name="Evtushenko L."/>
        </authorList>
    </citation>
    <scope>NUCLEOTIDE SEQUENCE</scope>
    <source>
        <strain evidence="14">VKM B-2935</strain>
    </source>
</reference>
<evidence type="ECO:0000256" key="4">
    <source>
        <dbReference type="ARBA" id="ARBA00022500"/>
    </source>
</evidence>
<evidence type="ECO:0000256" key="6">
    <source>
        <dbReference type="ARBA" id="ARBA00022989"/>
    </source>
</evidence>